<dbReference type="AlphaFoldDB" id="A0A699UDX7"/>
<sequence>KIIVDEVSTVGGELNATNERPVSVSSINITTAQPSEATKTTVNNTTAPKAKGIVFHDKEELTTRTASSKS</sequence>
<proteinExistence type="predicted"/>
<gene>
    <name evidence="1" type="ORF">Tci_892182</name>
</gene>
<reference evidence="1" key="1">
    <citation type="journal article" date="2019" name="Sci. Rep.">
        <title>Draft genome of Tanacetum cinerariifolium, the natural source of mosquito coil.</title>
        <authorList>
            <person name="Yamashiro T."/>
            <person name="Shiraishi A."/>
            <person name="Satake H."/>
            <person name="Nakayama K."/>
        </authorList>
    </citation>
    <scope>NUCLEOTIDE SEQUENCE</scope>
</reference>
<evidence type="ECO:0000313" key="1">
    <source>
        <dbReference type="EMBL" id="GFD20213.1"/>
    </source>
</evidence>
<accession>A0A699UDX7</accession>
<protein>
    <submittedName>
        <fullName evidence="1">Uncharacterized protein</fullName>
    </submittedName>
</protein>
<comment type="caution">
    <text evidence="1">The sequence shown here is derived from an EMBL/GenBank/DDBJ whole genome shotgun (WGS) entry which is preliminary data.</text>
</comment>
<organism evidence="1">
    <name type="scientific">Tanacetum cinerariifolium</name>
    <name type="common">Dalmatian daisy</name>
    <name type="synonym">Chrysanthemum cinerariifolium</name>
    <dbReference type="NCBI Taxonomy" id="118510"/>
    <lineage>
        <taxon>Eukaryota</taxon>
        <taxon>Viridiplantae</taxon>
        <taxon>Streptophyta</taxon>
        <taxon>Embryophyta</taxon>
        <taxon>Tracheophyta</taxon>
        <taxon>Spermatophyta</taxon>
        <taxon>Magnoliopsida</taxon>
        <taxon>eudicotyledons</taxon>
        <taxon>Gunneridae</taxon>
        <taxon>Pentapetalae</taxon>
        <taxon>asterids</taxon>
        <taxon>campanulids</taxon>
        <taxon>Asterales</taxon>
        <taxon>Asteraceae</taxon>
        <taxon>Asteroideae</taxon>
        <taxon>Anthemideae</taxon>
        <taxon>Anthemidinae</taxon>
        <taxon>Tanacetum</taxon>
    </lineage>
</organism>
<dbReference type="EMBL" id="BKCJ011320457">
    <property type="protein sequence ID" value="GFD20213.1"/>
    <property type="molecule type" value="Genomic_DNA"/>
</dbReference>
<feature type="non-terminal residue" evidence="1">
    <location>
        <position position="1"/>
    </location>
</feature>
<name>A0A699UDX7_TANCI</name>